<sequence length="305" mass="35138">MILNPPPWPNGARCAVAFTFDMDADSILHFDHHASADTRMAVMSMLRYGPEVAVPRILQMYKAFGMRQTFFLPAWCMERYPESVEAILKDGHEIGHHGYLHERPNELLPDQELYWLQRGTEVIVRMTGQRPRGMRCGSFKFSRHTMDFLVQEDFDYDASLFGDDVPYLLETEAGSIVELPTHYGMDDWPHYMASRDFGYMMSMKSPAAALELFKEEFDAVWEFGGLWIAVWHPFLSGRLARARATQQLIEYMHAKGSVWFATLEEISAHTRKLMAEGAWHPRVDHLPYYEGPIPELGIKSPELSV</sequence>
<accession>W4LCT3</accession>
<keyword evidence="3" id="KW-1185">Reference proteome</keyword>
<dbReference type="PATRIC" id="fig|1429438.4.peg.5557"/>
<dbReference type="InterPro" id="IPR002509">
    <property type="entry name" value="NODB_dom"/>
</dbReference>
<gene>
    <name evidence="2" type="ORF">ETSY1_29185</name>
</gene>
<name>W4LCT3_ENTF1</name>
<dbReference type="CDD" id="cd10938">
    <property type="entry name" value="CE4_HpPgdA_like"/>
    <property type="match status" value="1"/>
</dbReference>
<comment type="caution">
    <text evidence="2">The sequence shown here is derived from an EMBL/GenBank/DDBJ whole genome shotgun (WGS) entry which is preliminary data.</text>
</comment>
<dbReference type="HOGENOM" id="CLU_029940_1_1_7"/>
<dbReference type="InterPro" id="IPR037950">
    <property type="entry name" value="PgdA-like"/>
</dbReference>
<dbReference type="PANTHER" id="PTHR47561">
    <property type="entry name" value="POLYSACCHARIDE DEACETYLASE FAMILY PROTEIN (AFU_ORTHOLOGUE AFUA_6G05030)"/>
    <property type="match status" value="1"/>
</dbReference>
<organism evidence="2 3">
    <name type="scientific">Entotheonella factor</name>
    <dbReference type="NCBI Taxonomy" id="1429438"/>
    <lineage>
        <taxon>Bacteria</taxon>
        <taxon>Pseudomonadati</taxon>
        <taxon>Nitrospinota/Tectimicrobiota group</taxon>
        <taxon>Candidatus Tectimicrobiota</taxon>
        <taxon>Candidatus Entotheonellia</taxon>
        <taxon>Candidatus Entotheonellales</taxon>
        <taxon>Candidatus Entotheonellaceae</taxon>
        <taxon>Candidatus Entotheonella</taxon>
    </lineage>
</organism>
<dbReference type="PANTHER" id="PTHR47561:SF1">
    <property type="entry name" value="POLYSACCHARIDE DEACETYLASE FAMILY PROTEIN (AFU_ORTHOLOGUE AFUA_6G05030)"/>
    <property type="match status" value="1"/>
</dbReference>
<dbReference type="GO" id="GO:0016810">
    <property type="term" value="F:hydrolase activity, acting on carbon-nitrogen (but not peptide) bonds"/>
    <property type="evidence" value="ECO:0007669"/>
    <property type="project" value="InterPro"/>
</dbReference>
<dbReference type="GO" id="GO:0005975">
    <property type="term" value="P:carbohydrate metabolic process"/>
    <property type="evidence" value="ECO:0007669"/>
    <property type="project" value="InterPro"/>
</dbReference>
<dbReference type="AlphaFoldDB" id="W4LCT3"/>
<reference evidence="2 3" key="1">
    <citation type="journal article" date="2014" name="Nature">
        <title>An environmental bacterial taxon with a large and distinct metabolic repertoire.</title>
        <authorList>
            <person name="Wilson M.C."/>
            <person name="Mori T."/>
            <person name="Ruckert C."/>
            <person name="Uria A.R."/>
            <person name="Helf M.J."/>
            <person name="Takada K."/>
            <person name="Gernert C."/>
            <person name="Steffens U.A."/>
            <person name="Heycke N."/>
            <person name="Schmitt S."/>
            <person name="Rinke C."/>
            <person name="Helfrich E.J."/>
            <person name="Brachmann A.O."/>
            <person name="Gurgui C."/>
            <person name="Wakimoto T."/>
            <person name="Kracht M."/>
            <person name="Crusemann M."/>
            <person name="Hentschel U."/>
            <person name="Abe I."/>
            <person name="Matsunaga S."/>
            <person name="Kalinowski J."/>
            <person name="Takeyama H."/>
            <person name="Piel J."/>
        </authorList>
    </citation>
    <scope>NUCLEOTIDE SEQUENCE [LARGE SCALE GENOMIC DNA]</scope>
    <source>
        <strain evidence="3">TSY1</strain>
    </source>
</reference>
<dbReference type="EMBL" id="AZHW01000871">
    <property type="protein sequence ID" value="ETW95782.1"/>
    <property type="molecule type" value="Genomic_DNA"/>
</dbReference>
<feature type="domain" description="NodB homology" evidence="1">
    <location>
        <begin position="39"/>
        <end position="261"/>
    </location>
</feature>
<dbReference type="Gene3D" id="3.20.20.370">
    <property type="entry name" value="Glycoside hydrolase/deacetylase"/>
    <property type="match status" value="1"/>
</dbReference>
<evidence type="ECO:0000313" key="3">
    <source>
        <dbReference type="Proteomes" id="UP000019141"/>
    </source>
</evidence>
<dbReference type="SUPFAM" id="SSF88713">
    <property type="entry name" value="Glycoside hydrolase/deacetylase"/>
    <property type="match status" value="1"/>
</dbReference>
<protein>
    <submittedName>
        <fullName evidence="2">Ribulose-5-phosphate 3-epimerase</fullName>
    </submittedName>
</protein>
<dbReference type="PROSITE" id="PS51677">
    <property type="entry name" value="NODB"/>
    <property type="match status" value="1"/>
</dbReference>
<proteinExistence type="predicted"/>
<dbReference type="Proteomes" id="UP000019141">
    <property type="component" value="Unassembled WGS sequence"/>
</dbReference>
<evidence type="ECO:0000259" key="1">
    <source>
        <dbReference type="PROSITE" id="PS51677"/>
    </source>
</evidence>
<dbReference type="Pfam" id="PF01522">
    <property type="entry name" value="Polysacc_deac_1"/>
    <property type="match status" value="1"/>
</dbReference>
<dbReference type="InterPro" id="IPR011330">
    <property type="entry name" value="Glyco_hydro/deAcase_b/a-brl"/>
</dbReference>
<evidence type="ECO:0000313" key="2">
    <source>
        <dbReference type="EMBL" id="ETW95782.1"/>
    </source>
</evidence>